<evidence type="ECO:0000256" key="3">
    <source>
        <dbReference type="ARBA" id="ARBA00012457"/>
    </source>
</evidence>
<dbReference type="InterPro" id="IPR002618">
    <property type="entry name" value="UDPGP_fam"/>
</dbReference>
<accession>A0A0S4TEG3</accession>
<dbReference type="Proteomes" id="UP000199752">
    <property type="component" value="Chromosome 4"/>
</dbReference>
<dbReference type="EMBL" id="JTAI01000022">
    <property type="protein sequence ID" value="PPS93061.1"/>
    <property type="molecule type" value="Genomic_DNA"/>
</dbReference>
<dbReference type="GO" id="GO:0006048">
    <property type="term" value="P:UDP-N-acetylglucosamine biosynthetic process"/>
    <property type="evidence" value="ECO:0007669"/>
    <property type="project" value="TreeGrafter"/>
</dbReference>
<dbReference type="VEuPathDB" id="CryptoDB:ChTU502y2012_403g0380"/>
<gene>
    <name evidence="7" type="ORF">CHUDEA4_810</name>
    <name evidence="8" type="ORF">GY17_00003143</name>
</gene>
<evidence type="ECO:0000256" key="4">
    <source>
        <dbReference type="ARBA" id="ARBA00022679"/>
    </source>
</evidence>
<name>A0A0S4TEG3_CRYHO</name>
<dbReference type="PANTHER" id="PTHR11952">
    <property type="entry name" value="UDP- GLUCOSE PYROPHOSPHORYLASE"/>
    <property type="match status" value="1"/>
</dbReference>
<comment type="similarity">
    <text evidence="2">Belongs to the UDPGP type 1 family.</text>
</comment>
<evidence type="ECO:0000313" key="8">
    <source>
        <dbReference type="EMBL" id="PPS93061.1"/>
    </source>
</evidence>
<evidence type="ECO:0000256" key="2">
    <source>
        <dbReference type="ARBA" id="ARBA00010401"/>
    </source>
</evidence>
<evidence type="ECO:0000256" key="1">
    <source>
        <dbReference type="ARBA" id="ARBA00005208"/>
    </source>
</evidence>
<evidence type="ECO:0000256" key="5">
    <source>
        <dbReference type="ARBA" id="ARBA00022695"/>
    </source>
</evidence>
<protein>
    <recommendedName>
        <fullName evidence="3">UDP-N-acetylglucosamine diphosphorylase</fullName>
        <ecNumber evidence="3">2.7.7.23</ecNumber>
    </recommendedName>
</protein>
<reference evidence="7" key="2">
    <citation type="submission" date="2015-08" db="EMBL/GenBank/DDBJ databases">
        <authorList>
            <person name="Babu N.S."/>
            <person name="Beckwith C.J."/>
            <person name="Beseler K.G."/>
            <person name="Brison A."/>
            <person name="Carone J.V."/>
            <person name="Caskin T.P."/>
            <person name="Diamond M."/>
            <person name="Durham M.E."/>
            <person name="Foxe J.M."/>
            <person name="Go M."/>
            <person name="Henderson B.A."/>
            <person name="Jones I.B."/>
            <person name="McGettigan J.A."/>
            <person name="Micheletti S.J."/>
            <person name="Nasrallah M.E."/>
            <person name="Ortiz D."/>
            <person name="Piller C.R."/>
            <person name="Privatt S.R."/>
            <person name="Schneider S.L."/>
            <person name="Sharp S."/>
            <person name="Smith T.C."/>
            <person name="Stanton J.D."/>
            <person name="Ullery H.E."/>
            <person name="Wilson R.J."/>
            <person name="Serrano M.G."/>
            <person name="Buck G."/>
            <person name="Lee V."/>
            <person name="Wang Y."/>
            <person name="Carvalho R."/>
            <person name="Voegtly L."/>
            <person name="Shi R."/>
            <person name="Duckworth R."/>
            <person name="Johnson A."/>
            <person name="Loviza R."/>
            <person name="Walstead R."/>
            <person name="Shah Z."/>
            <person name="Kiflezghi M."/>
            <person name="Wade K."/>
            <person name="Ball S.L."/>
            <person name="Bradley K.W."/>
            <person name="Asai D.J."/>
            <person name="Bowman C.A."/>
            <person name="Russell D.A."/>
            <person name="Pope W.H."/>
            <person name="Jacobs-Sera D."/>
            <person name="Hendrix R.W."/>
            <person name="Hatfull G.F."/>
        </authorList>
    </citation>
    <scope>NUCLEOTIDE SEQUENCE [LARGE SCALE GENOMIC DNA]</scope>
</reference>
<keyword evidence="5" id="KW-0548">Nucleotidyltransferase</keyword>
<evidence type="ECO:0000313" key="7">
    <source>
        <dbReference type="EMBL" id="CUV05462.1"/>
    </source>
</evidence>
<dbReference type="EC" id="2.7.7.23" evidence="3"/>
<evidence type="ECO:0000256" key="6">
    <source>
        <dbReference type="ARBA" id="ARBA00048493"/>
    </source>
</evidence>
<dbReference type="EMBL" id="LN877950">
    <property type="protein sequence ID" value="CUV05462.1"/>
    <property type="molecule type" value="Genomic_DNA"/>
</dbReference>
<dbReference type="Gene3D" id="3.90.550.10">
    <property type="entry name" value="Spore Coat Polysaccharide Biosynthesis Protein SpsA, Chain A"/>
    <property type="match status" value="1"/>
</dbReference>
<dbReference type="Proteomes" id="UP001429100">
    <property type="component" value="Unassembled WGS sequence"/>
</dbReference>
<dbReference type="AlphaFoldDB" id="A0A0S4TEG3"/>
<proteinExistence type="inferred from homology"/>
<dbReference type="VEuPathDB" id="CryptoDB:GY17_00003143"/>
<dbReference type="Pfam" id="PF01704">
    <property type="entry name" value="UDPGP"/>
    <property type="match status" value="1"/>
</dbReference>
<reference evidence="8 9" key="3">
    <citation type="submission" date="2017-10" db="EMBL/GenBank/DDBJ databases">
        <title>Consistent, comparative and evidence-based genome annotation and re-annotation for the closely-related species, Cryptosporidium parvum, C. hominis and C. tyzzeri.</title>
        <authorList>
            <person name="Baptista R.P."/>
            <person name="Li Y."/>
            <person name="Sateriale A."/>
            <person name="Striepen B."/>
            <person name="Kissinger J.C."/>
        </authorList>
    </citation>
    <scope>NUCLEOTIDE SEQUENCE [LARGE SCALE GENOMIC DNA]</scope>
    <source>
        <strain evidence="8">30976</strain>
    </source>
</reference>
<dbReference type="GO" id="GO:0003977">
    <property type="term" value="F:UDP-N-acetylglucosamine diphosphorylase activity"/>
    <property type="evidence" value="ECO:0007669"/>
    <property type="project" value="UniProtKB-EC"/>
</dbReference>
<dbReference type="VEuPathDB" id="CryptoDB:CHUDEA4_810"/>
<dbReference type="PANTHER" id="PTHR11952:SF2">
    <property type="entry name" value="LD24639P"/>
    <property type="match status" value="1"/>
</dbReference>
<dbReference type="VEuPathDB" id="CryptoDB:Chro.40100"/>
<dbReference type="InterPro" id="IPR029044">
    <property type="entry name" value="Nucleotide-diphossugar_trans"/>
</dbReference>
<evidence type="ECO:0000313" key="9">
    <source>
        <dbReference type="Proteomes" id="UP001429100"/>
    </source>
</evidence>
<dbReference type="InterPro" id="IPR039741">
    <property type="entry name" value="UDP-sugar_pyrophosphorylase"/>
</dbReference>
<dbReference type="OrthoDB" id="532420at2759"/>
<sequence>MNSMELFVREHLAKYGMHEIEALIEDLSKEEKYEINGYNREKLRNLYSDLESIFRDERFMKEYENIIERKKMIKDNMDFEEFDSCLNMKYFPPKKIDWNGLLGNNKDKDESKIKKVIEQVKKGEIGIDLISINKKNDKIDNNNNNNSNTCFVTELEDIPNSIRDYIYKHGIMKLKQGKVGMIIMSGGDGSRLGYNGPKGMYPIGKISKDSFFKIFCQKIQSLIRLVSKENYDHDTDDLKSKKTKYLKEMKEIPLYIMTSENNDSTIKKYFKENENFGLKNVTFFKQDSVPSLNINNNYSFFLSKDLRIIKSPNGNGGIFNCMKKQGIINDMNNKGIEYVFIHCIDNPLCKICDPFFIGYSDLLNLQVSTKTIHKKDINENIGSIAQKCVQGSNKSNNILPCIIEYTELNKLGDKKENFTFGSIGIHLFKLQFIQEISNKIFEFPYHIAKKKIPYLKYLNDHDNSRLKFYIDQPSEVNGIKLETFIFDSFAFTNIPVHCINVSRDEFSPVKSISGQDTPETCQKAISNLNKKLINRALNISEELSLSLFNYIEISPLVSYYGENLDHFTQLKTHNDHKFIYINDYEQIILLDELQ</sequence>
<keyword evidence="9" id="KW-1185">Reference proteome</keyword>
<dbReference type="SUPFAM" id="SSF53448">
    <property type="entry name" value="Nucleotide-diphospho-sugar transferases"/>
    <property type="match status" value="1"/>
</dbReference>
<comment type="pathway">
    <text evidence="1">Nucleotide-sugar biosynthesis; UDP-N-acetyl-alpha-D-glucosamine biosynthesis; UDP-N-acetyl-alpha-D-glucosamine from N-acetyl-alpha-D-glucosamine 1-phosphate: step 1/1.</text>
</comment>
<organism evidence="7">
    <name type="scientific">Cryptosporidium hominis</name>
    <dbReference type="NCBI Taxonomy" id="237895"/>
    <lineage>
        <taxon>Eukaryota</taxon>
        <taxon>Sar</taxon>
        <taxon>Alveolata</taxon>
        <taxon>Apicomplexa</taxon>
        <taxon>Conoidasida</taxon>
        <taxon>Coccidia</taxon>
        <taxon>Eucoccidiorida</taxon>
        <taxon>Eimeriorina</taxon>
        <taxon>Cryptosporidiidae</taxon>
        <taxon>Cryptosporidium</taxon>
    </lineage>
</organism>
<comment type="catalytic activity">
    <reaction evidence="6">
        <text>N-acetyl-alpha-D-glucosamine 1-phosphate + UTP + H(+) = UDP-N-acetyl-alpha-D-glucosamine + diphosphate</text>
        <dbReference type="Rhea" id="RHEA:13509"/>
        <dbReference type="ChEBI" id="CHEBI:15378"/>
        <dbReference type="ChEBI" id="CHEBI:33019"/>
        <dbReference type="ChEBI" id="CHEBI:46398"/>
        <dbReference type="ChEBI" id="CHEBI:57705"/>
        <dbReference type="ChEBI" id="CHEBI:57776"/>
        <dbReference type="EC" id="2.7.7.23"/>
    </reaction>
</comment>
<reference evidence="8 9" key="1">
    <citation type="submission" date="2014-11" db="EMBL/GenBank/DDBJ databases">
        <title>Comparative genomic analysis of Cryptosporidium hominis reveals occurrence of genetic recombination in virulent subtypes.</title>
        <authorList>
            <person name="Guo Y."/>
            <person name="Tang K."/>
            <person name="Frace M."/>
            <person name="Li N."/>
            <person name="Roellig D.M."/>
            <person name="Sammons S."/>
            <person name="Knipe K."/>
            <person name="Rowe L."/>
            <person name="Feng Y."/>
            <person name="Xiao L."/>
        </authorList>
    </citation>
    <scope>NUCLEOTIDE SEQUENCE [LARGE SCALE GENOMIC DNA]</scope>
    <source>
        <strain evidence="8">30976</strain>
    </source>
</reference>
<keyword evidence="4" id="KW-0808">Transferase</keyword>